<evidence type="ECO:0000256" key="6">
    <source>
        <dbReference type="ARBA" id="ARBA00022838"/>
    </source>
</evidence>
<keyword evidence="5" id="KW-0498">Mitosis</keyword>
<keyword evidence="6" id="KW-0995">Kinetochore</keyword>
<dbReference type="PANTHER" id="PTHR14527:SF2">
    <property type="entry name" value="PROTEIN MIS12 HOMOLOG"/>
    <property type="match status" value="1"/>
</dbReference>
<evidence type="ECO:0000256" key="8">
    <source>
        <dbReference type="ARBA" id="ARBA00023306"/>
    </source>
</evidence>
<evidence type="ECO:0000256" key="5">
    <source>
        <dbReference type="ARBA" id="ARBA00022776"/>
    </source>
</evidence>
<evidence type="ECO:0000313" key="11">
    <source>
        <dbReference type="EMBL" id="RSH86065.1"/>
    </source>
</evidence>
<dbReference type="STRING" id="105984.A0A427Y4S0"/>
<dbReference type="EMBL" id="RSCE01000002">
    <property type="protein sequence ID" value="RSH86065.1"/>
    <property type="molecule type" value="Genomic_DNA"/>
</dbReference>
<evidence type="ECO:0000313" key="12">
    <source>
        <dbReference type="Proteomes" id="UP000279236"/>
    </source>
</evidence>
<proteinExistence type="inferred from homology"/>
<evidence type="ECO:0000256" key="2">
    <source>
        <dbReference type="ARBA" id="ARBA00008643"/>
    </source>
</evidence>
<reference evidence="11 12" key="1">
    <citation type="submission" date="2018-11" db="EMBL/GenBank/DDBJ databases">
        <title>Genome sequence of Apiotrichum porosum DSM 27194.</title>
        <authorList>
            <person name="Aliyu H."/>
            <person name="Gorte O."/>
            <person name="Ochsenreither K."/>
        </authorList>
    </citation>
    <scope>NUCLEOTIDE SEQUENCE [LARGE SCALE GENOMIC DNA]</scope>
    <source>
        <strain evidence="11 12">DSM 27194</strain>
    </source>
</reference>
<name>A0A427Y4S0_9TREE</name>
<dbReference type="Proteomes" id="UP000279236">
    <property type="component" value="Unassembled WGS sequence"/>
</dbReference>
<dbReference type="GO" id="GO:0005634">
    <property type="term" value="C:nucleus"/>
    <property type="evidence" value="ECO:0007669"/>
    <property type="project" value="InterPro"/>
</dbReference>
<accession>A0A427Y4S0</accession>
<keyword evidence="3" id="KW-0158">Chromosome</keyword>
<feature type="compositionally biased region" description="Low complexity" evidence="10">
    <location>
        <begin position="31"/>
        <end position="50"/>
    </location>
</feature>
<dbReference type="RefSeq" id="XP_028478850.1">
    <property type="nucleotide sequence ID" value="XM_028619878.1"/>
</dbReference>
<evidence type="ECO:0000256" key="4">
    <source>
        <dbReference type="ARBA" id="ARBA00022618"/>
    </source>
</evidence>
<comment type="subcellular location">
    <subcellularLocation>
        <location evidence="1">Chromosome</location>
        <location evidence="1">Centromere</location>
        <location evidence="1">Kinetochore</location>
    </subcellularLocation>
</comment>
<feature type="compositionally biased region" description="Basic residues" evidence="10">
    <location>
        <begin position="1"/>
        <end position="12"/>
    </location>
</feature>
<comment type="similarity">
    <text evidence="2">Belongs to the mis12 family.</text>
</comment>
<evidence type="ECO:0000256" key="7">
    <source>
        <dbReference type="ARBA" id="ARBA00023054"/>
    </source>
</evidence>
<organism evidence="11 12">
    <name type="scientific">Apiotrichum porosum</name>
    <dbReference type="NCBI Taxonomy" id="105984"/>
    <lineage>
        <taxon>Eukaryota</taxon>
        <taxon>Fungi</taxon>
        <taxon>Dikarya</taxon>
        <taxon>Basidiomycota</taxon>
        <taxon>Agaricomycotina</taxon>
        <taxon>Tremellomycetes</taxon>
        <taxon>Trichosporonales</taxon>
        <taxon>Trichosporonaceae</taxon>
        <taxon>Apiotrichum</taxon>
    </lineage>
</organism>
<comment type="caution">
    <text evidence="11">The sequence shown here is derived from an EMBL/GenBank/DDBJ whole genome shotgun (WGS) entry which is preliminary data.</text>
</comment>
<evidence type="ECO:0000256" key="10">
    <source>
        <dbReference type="SAM" id="MobiDB-lite"/>
    </source>
</evidence>
<keyword evidence="4" id="KW-0132">Cell division</keyword>
<keyword evidence="9" id="KW-0137">Centromere</keyword>
<feature type="region of interest" description="Disordered" evidence="10">
    <location>
        <begin position="1"/>
        <end position="57"/>
    </location>
</feature>
<dbReference type="GO" id="GO:0000070">
    <property type="term" value="P:mitotic sister chromatid segregation"/>
    <property type="evidence" value="ECO:0007669"/>
    <property type="project" value="TreeGrafter"/>
</dbReference>
<evidence type="ECO:0000256" key="3">
    <source>
        <dbReference type="ARBA" id="ARBA00022454"/>
    </source>
</evidence>
<dbReference type="InterPro" id="IPR008685">
    <property type="entry name" value="Centromere_Mis12"/>
</dbReference>
<dbReference type="PANTHER" id="PTHR14527">
    <property type="entry name" value="PROTEIN MIS12 HOMOLOG"/>
    <property type="match status" value="1"/>
</dbReference>
<keyword evidence="8" id="KW-0131">Cell cycle</keyword>
<evidence type="ECO:0000256" key="1">
    <source>
        <dbReference type="ARBA" id="ARBA00004629"/>
    </source>
</evidence>
<keyword evidence="7" id="KW-0175">Coiled coil</keyword>
<gene>
    <name evidence="11" type="ORF">EHS24_004275</name>
</gene>
<protein>
    <submittedName>
        <fullName evidence="11">Uncharacterized protein</fullName>
    </submittedName>
</protein>
<dbReference type="GO" id="GO:0000444">
    <property type="term" value="C:MIS12/MIND type complex"/>
    <property type="evidence" value="ECO:0007669"/>
    <property type="project" value="TreeGrafter"/>
</dbReference>
<dbReference type="GO" id="GO:0051382">
    <property type="term" value="P:kinetochore assembly"/>
    <property type="evidence" value="ECO:0007669"/>
    <property type="project" value="TreeGrafter"/>
</dbReference>
<dbReference type="GO" id="GO:0051301">
    <property type="term" value="P:cell division"/>
    <property type="evidence" value="ECO:0007669"/>
    <property type="project" value="UniProtKB-KW"/>
</dbReference>
<evidence type="ECO:0000256" key="9">
    <source>
        <dbReference type="ARBA" id="ARBA00023328"/>
    </source>
</evidence>
<dbReference type="Pfam" id="PF05859">
    <property type="entry name" value="Mis12"/>
    <property type="match status" value="1"/>
</dbReference>
<keyword evidence="12" id="KW-1185">Reference proteome</keyword>
<dbReference type="GeneID" id="39588818"/>
<dbReference type="AlphaFoldDB" id="A0A427Y4S0"/>
<sequence length="357" mass="38166">MPPRKSISRARPSRAVDEPVEAPRSTDAVEPSSSSHAQQQSQPQPTASTSKVTLDMPPIDVPEDIVWEYEAAPKEPQVLTEEDKERIVHELMNFSPFNILHDISEHARGLIYPTVASVEGWARAMAGGREEHDREVDTGSHALETLLESYVDRAFDIFTAYALRNVFKVPAGVEPVMPWHSGIDFDRAKFVTTLPGGEATLADRLTSLRDQVEQARLVRHRLALAEAELDRRLEIAAHRRAEVGFVHDGVQAAGLAPLPTNAQAMTAALMGLHDRIKDVDVPMGVGVGAAAAVSGGGVGGGDGTGGKWEAGRQAYLSWAVDKALAKGVGDGALDGAERAAKAVGSVGDMDALARVVQ</sequence>
<dbReference type="OrthoDB" id="1884855at2759"/>